<reference evidence="4 5" key="1">
    <citation type="submission" date="2023-10" db="EMBL/GenBank/DDBJ databases">
        <title>Niallia locisalis sp.nov. isolated from a salt pond sample.</title>
        <authorList>
            <person name="Li X.-J."/>
            <person name="Dong L."/>
        </authorList>
    </citation>
    <scope>NUCLEOTIDE SEQUENCE [LARGE SCALE GENOMIC DNA]</scope>
    <source>
        <strain evidence="4 5">DSM 29761</strain>
    </source>
</reference>
<accession>A0ABZ2CI16</accession>
<sequence length="206" mass="23105">MKKFFMFLTATMLLFSLVACGTESATDELEEKDTEKAEAKTGEEATPAESEEKTAEEGSAKEEDVWTYYDNAKWSDNYNGLKMEVQKVVVTDKAPTVEDENANASAVGVKFKMENTTDGKFTFYPDQAVLVTSTGEQIENPDMFVSDHIGGEIDKGVIKEGNIIWYLERGNAEAIEWIKLSFGGHQGADDDFNSERKEYEFELQLK</sequence>
<evidence type="ECO:0008006" key="6">
    <source>
        <dbReference type="Google" id="ProtNLM"/>
    </source>
</evidence>
<evidence type="ECO:0000256" key="1">
    <source>
        <dbReference type="ARBA" id="ARBA00022729"/>
    </source>
</evidence>
<dbReference type="Gene3D" id="2.60.40.1240">
    <property type="match status" value="1"/>
</dbReference>
<name>A0ABZ2CI16_9BACI</name>
<feature type="compositionally biased region" description="Basic and acidic residues" evidence="2">
    <location>
        <begin position="33"/>
        <end position="43"/>
    </location>
</feature>
<evidence type="ECO:0000313" key="5">
    <source>
        <dbReference type="Proteomes" id="UP001357223"/>
    </source>
</evidence>
<feature type="region of interest" description="Disordered" evidence="2">
    <location>
        <begin position="26"/>
        <end position="61"/>
    </location>
</feature>
<keyword evidence="5" id="KW-1185">Reference proteome</keyword>
<proteinExistence type="predicted"/>
<gene>
    <name evidence="4" type="ORF">R4Z09_10785</name>
</gene>
<dbReference type="RefSeq" id="WP_338452316.1">
    <property type="nucleotide sequence ID" value="NZ_CP137640.1"/>
</dbReference>
<evidence type="ECO:0000256" key="2">
    <source>
        <dbReference type="SAM" id="MobiDB-lite"/>
    </source>
</evidence>
<feature type="compositionally biased region" description="Basic and acidic residues" evidence="2">
    <location>
        <begin position="50"/>
        <end position="61"/>
    </location>
</feature>
<dbReference type="InterPro" id="IPR029050">
    <property type="entry name" value="Immunoprotect_excell_Ig-like"/>
</dbReference>
<dbReference type="Proteomes" id="UP001357223">
    <property type="component" value="Chromosome"/>
</dbReference>
<evidence type="ECO:0000313" key="4">
    <source>
        <dbReference type="EMBL" id="WVX83432.1"/>
    </source>
</evidence>
<dbReference type="PROSITE" id="PS51257">
    <property type="entry name" value="PROKAR_LIPOPROTEIN"/>
    <property type="match status" value="1"/>
</dbReference>
<organism evidence="4 5">
    <name type="scientific">Niallia oryzisoli</name>
    <dbReference type="NCBI Taxonomy" id="1737571"/>
    <lineage>
        <taxon>Bacteria</taxon>
        <taxon>Bacillati</taxon>
        <taxon>Bacillota</taxon>
        <taxon>Bacilli</taxon>
        <taxon>Bacillales</taxon>
        <taxon>Bacillaceae</taxon>
        <taxon>Niallia</taxon>
    </lineage>
</organism>
<evidence type="ECO:0000256" key="3">
    <source>
        <dbReference type="SAM" id="SignalP"/>
    </source>
</evidence>
<protein>
    <recommendedName>
        <fullName evidence="6">Lipoprotein</fullName>
    </recommendedName>
</protein>
<keyword evidence="1 3" id="KW-0732">Signal</keyword>
<feature type="chain" id="PRO_5046921274" description="Lipoprotein" evidence="3">
    <location>
        <begin position="22"/>
        <end position="206"/>
    </location>
</feature>
<dbReference type="EMBL" id="CP137640">
    <property type="protein sequence ID" value="WVX83432.1"/>
    <property type="molecule type" value="Genomic_DNA"/>
</dbReference>
<feature type="signal peptide" evidence="3">
    <location>
        <begin position="1"/>
        <end position="21"/>
    </location>
</feature>